<organism evidence="4 5">
    <name type="scientific">Mycoplasmoides gallisepticum S6</name>
    <dbReference type="NCBI Taxonomy" id="1006581"/>
    <lineage>
        <taxon>Bacteria</taxon>
        <taxon>Bacillati</taxon>
        <taxon>Mycoplasmatota</taxon>
        <taxon>Mycoplasmoidales</taxon>
        <taxon>Mycoplasmoidaceae</taxon>
        <taxon>Mycoplasmoides</taxon>
    </lineage>
</organism>
<protein>
    <submittedName>
        <fullName evidence="4">Proline dipeptidase</fullName>
    </submittedName>
</protein>
<keyword evidence="2" id="KW-1133">Transmembrane helix</keyword>
<proteinExistence type="inferred from homology"/>
<dbReference type="PANTHER" id="PTHR16301:SF20">
    <property type="entry name" value="IMPACT FAMILY MEMBER YIGZ"/>
    <property type="match status" value="1"/>
</dbReference>
<reference evidence="4 5" key="1">
    <citation type="journal article" date="2011" name="PLoS ONE">
        <title>Core proteome of the minimal cell: comparative proteomics of three mollicute species.</title>
        <authorList>
            <person name="Fisunov G.Y."/>
            <person name="Alexeev D.G."/>
            <person name="Bazaleev N.A."/>
            <person name="Ladygina V.G."/>
            <person name="Galyamina M.A."/>
            <person name="Kondratov I.G."/>
            <person name="Zhukova N.A."/>
            <person name="Serebryakova M.V."/>
            <person name="Demina I.A."/>
            <person name="Govorun V.M."/>
        </authorList>
    </citation>
    <scope>NUCLEOTIDE SEQUENCE [LARGE SCALE GENOMIC DNA]</scope>
    <source>
        <strain evidence="4 5">S6</strain>
    </source>
</reference>
<dbReference type="EMBL" id="CP006916">
    <property type="protein sequence ID" value="AHB99639.1"/>
    <property type="molecule type" value="Genomic_DNA"/>
</dbReference>
<evidence type="ECO:0000313" key="4">
    <source>
        <dbReference type="EMBL" id="AHB99639.1"/>
    </source>
</evidence>
<keyword evidence="2" id="KW-0812">Transmembrane</keyword>
<dbReference type="InterPro" id="IPR023582">
    <property type="entry name" value="Impact"/>
</dbReference>
<dbReference type="eggNOG" id="COG1739">
    <property type="taxonomic scope" value="Bacteria"/>
</dbReference>
<gene>
    <name evidence="4" type="ORF">GCW_02015</name>
</gene>
<dbReference type="InterPro" id="IPR001498">
    <property type="entry name" value="Impact_N"/>
</dbReference>
<dbReference type="GO" id="GO:0006446">
    <property type="term" value="P:regulation of translational initiation"/>
    <property type="evidence" value="ECO:0007669"/>
    <property type="project" value="TreeGrafter"/>
</dbReference>
<feature type="transmembrane region" description="Helical" evidence="2">
    <location>
        <begin position="80"/>
        <end position="98"/>
    </location>
</feature>
<feature type="domain" description="Impact N-terminal" evidence="3">
    <location>
        <begin position="7"/>
        <end position="112"/>
    </location>
</feature>
<comment type="similarity">
    <text evidence="1">Belongs to the IMPACT family.</text>
</comment>
<dbReference type="GO" id="GO:0005737">
    <property type="term" value="C:cytoplasm"/>
    <property type="evidence" value="ECO:0007669"/>
    <property type="project" value="TreeGrafter"/>
</dbReference>
<dbReference type="AlphaFoldDB" id="A0A0F6CKL7"/>
<name>A0A0F6CKL7_MYCGL</name>
<evidence type="ECO:0000256" key="1">
    <source>
        <dbReference type="ARBA" id="ARBA00007665"/>
    </source>
</evidence>
<dbReference type="SUPFAM" id="SSF54211">
    <property type="entry name" value="Ribosomal protein S5 domain 2-like"/>
    <property type="match status" value="1"/>
</dbReference>
<evidence type="ECO:0000256" key="2">
    <source>
        <dbReference type="SAM" id="Phobius"/>
    </source>
</evidence>
<sequence>MVELYFKNSRFIGIAHQISSKQELKLLTEQLRKQYKKATHICYGYLFKDNGIETAGFSDDNEPKNTAGKPIYDLLRIKRLYGYVVFVIRFFGGIKLGAGGLIKAYRKTASATIDLISASTF</sequence>
<dbReference type="PANTHER" id="PTHR16301">
    <property type="entry name" value="IMPACT-RELATED"/>
    <property type="match status" value="1"/>
</dbReference>
<dbReference type="Pfam" id="PF01205">
    <property type="entry name" value="Impact_N"/>
    <property type="match status" value="1"/>
</dbReference>
<dbReference type="InterPro" id="IPR020568">
    <property type="entry name" value="Ribosomal_Su5_D2-typ_SF"/>
</dbReference>
<evidence type="ECO:0000259" key="3">
    <source>
        <dbReference type="Pfam" id="PF01205"/>
    </source>
</evidence>
<dbReference type="Gene3D" id="3.30.230.30">
    <property type="entry name" value="Impact, N-terminal domain"/>
    <property type="match status" value="1"/>
</dbReference>
<evidence type="ECO:0000313" key="5">
    <source>
        <dbReference type="Proteomes" id="UP000018735"/>
    </source>
</evidence>
<dbReference type="HOGENOM" id="CLU_083552_3_3_14"/>
<dbReference type="Proteomes" id="UP000018735">
    <property type="component" value="Chromosome"/>
</dbReference>
<accession>A0A0F6CKL7</accession>
<dbReference type="RefSeq" id="WP_011884397.1">
    <property type="nucleotide sequence ID" value="NC_023030.2"/>
</dbReference>
<dbReference type="InterPro" id="IPR036956">
    <property type="entry name" value="Impact_N_sf"/>
</dbReference>
<dbReference type="KEGG" id="mgz:GCW_02015"/>
<keyword evidence="2" id="KW-0472">Membrane</keyword>